<evidence type="ECO:0000313" key="2">
    <source>
        <dbReference type="Proteomes" id="UP001187192"/>
    </source>
</evidence>
<comment type="caution">
    <text evidence="1">The sequence shown here is derived from an EMBL/GenBank/DDBJ whole genome shotgun (WGS) entry which is preliminary data.</text>
</comment>
<gene>
    <name evidence="1" type="ORF">TIFTF001_016787</name>
</gene>
<name>A0AA88AB23_FICCA</name>
<keyword evidence="2" id="KW-1185">Reference proteome</keyword>
<dbReference type="EMBL" id="BTGU01000026">
    <property type="protein sequence ID" value="GMN47617.1"/>
    <property type="molecule type" value="Genomic_DNA"/>
</dbReference>
<dbReference type="Proteomes" id="UP001187192">
    <property type="component" value="Unassembled WGS sequence"/>
</dbReference>
<accession>A0AA88AB23</accession>
<dbReference type="PANTHER" id="PTHR45786:SF78">
    <property type="entry name" value="ATP-DEPENDENT DNA HELICASE"/>
    <property type="match status" value="1"/>
</dbReference>
<sequence>MKILNVMTNDAKIYAKIKRQRELYAQRKRSNEIYTPAQNDCVDSEIITSDVREDKSGCNFELTPTCDMKVASFEVIASDNAKIEAENNTFFSSEVHTRCSLQNGIVAVTKETLQWNDMDKKRLPFDTRNKQRMLLSAKRVLANNQLDANIKSTDILDVEKNAAEDTVVLKEGMTTIAPSRRWQELYGKRNKMKQVDHIMKSGSVGIIINWSNTYVVIFFTRSSSNVRKCSEEAGGIVEPKNPNIKSKGFCCSDGGIILKENVVSDELYELFTSTCDEACEFKTNVRIYNGNFAFPSLGVKYDKDLRRLDKYVYTEHLKLTASLLLTITEAIEISPSSPFLYEFSGTLGIPCSISLGFALQVLPTGSYANNASSASQVAAIRVDDNVSAEHKICDITVSSHSGETHKINYYFGCCDPLQYPLVFPHGDTGWHQGIEKVNLVF</sequence>
<dbReference type="AlphaFoldDB" id="A0AA88AB23"/>
<protein>
    <submittedName>
        <fullName evidence="1">Uncharacterized protein</fullName>
    </submittedName>
</protein>
<dbReference type="PANTHER" id="PTHR45786">
    <property type="entry name" value="DNA BINDING PROTEIN-LIKE"/>
    <property type="match status" value="1"/>
</dbReference>
<organism evidence="1 2">
    <name type="scientific">Ficus carica</name>
    <name type="common">Common fig</name>
    <dbReference type="NCBI Taxonomy" id="3494"/>
    <lineage>
        <taxon>Eukaryota</taxon>
        <taxon>Viridiplantae</taxon>
        <taxon>Streptophyta</taxon>
        <taxon>Embryophyta</taxon>
        <taxon>Tracheophyta</taxon>
        <taxon>Spermatophyta</taxon>
        <taxon>Magnoliopsida</taxon>
        <taxon>eudicotyledons</taxon>
        <taxon>Gunneridae</taxon>
        <taxon>Pentapetalae</taxon>
        <taxon>rosids</taxon>
        <taxon>fabids</taxon>
        <taxon>Rosales</taxon>
        <taxon>Moraceae</taxon>
        <taxon>Ficeae</taxon>
        <taxon>Ficus</taxon>
    </lineage>
</organism>
<evidence type="ECO:0000313" key="1">
    <source>
        <dbReference type="EMBL" id="GMN47617.1"/>
    </source>
</evidence>
<reference evidence="1" key="1">
    <citation type="submission" date="2023-07" db="EMBL/GenBank/DDBJ databases">
        <title>draft genome sequence of fig (Ficus carica).</title>
        <authorList>
            <person name="Takahashi T."/>
            <person name="Nishimura K."/>
        </authorList>
    </citation>
    <scope>NUCLEOTIDE SEQUENCE</scope>
</reference>
<proteinExistence type="predicted"/>